<feature type="domain" description="FAD-binding PCMH-type" evidence="4">
    <location>
        <begin position="1"/>
        <end position="178"/>
    </location>
</feature>
<accession>A0A381UGY3</accession>
<evidence type="ECO:0000259" key="4">
    <source>
        <dbReference type="PROSITE" id="PS51387"/>
    </source>
</evidence>
<dbReference type="InterPro" id="IPR005107">
    <property type="entry name" value="CO_DH_flav_C"/>
</dbReference>
<dbReference type="Pfam" id="PF03450">
    <property type="entry name" value="CO_deh_flav_C"/>
    <property type="match status" value="1"/>
</dbReference>
<dbReference type="SUPFAM" id="SSF55447">
    <property type="entry name" value="CO dehydrogenase flavoprotein C-terminal domain-like"/>
    <property type="match status" value="1"/>
</dbReference>
<keyword evidence="3" id="KW-0560">Oxidoreductase</keyword>
<evidence type="ECO:0000256" key="2">
    <source>
        <dbReference type="ARBA" id="ARBA00022827"/>
    </source>
</evidence>
<dbReference type="EMBL" id="UINC01006422">
    <property type="protein sequence ID" value="SVA27432.1"/>
    <property type="molecule type" value="Genomic_DNA"/>
</dbReference>
<sequence>MKWIDFEKPKSIDEAVKLLSGSSGNARAMAGGTDLIVQLRVGDPRVNADVVVDVKNLPELNELSYSPDKGLTIGAAVECYKIYNDENVKKHYPAILDSATLIGGTQIQGRATFGGNLCNAAPSGDAIPNLIAHRAVATIAGPNGTRQIPVEEVCTGPRQTSIGSDELLVSINLPNNGQDFGANYIRFIPRNEMDIAVAGAGVSVTVADGKFTSGRVCLASVAPTPLFVKEAGDTLVGKPVGEEAIQVAANLAKEAAKPISDMRGTAEYRKHLCEVLTRRALNTAVERAQGS</sequence>
<dbReference type="PROSITE" id="PS51387">
    <property type="entry name" value="FAD_PCMH"/>
    <property type="match status" value="1"/>
</dbReference>
<reference evidence="5" key="1">
    <citation type="submission" date="2018-05" db="EMBL/GenBank/DDBJ databases">
        <authorList>
            <person name="Lanie J.A."/>
            <person name="Ng W.-L."/>
            <person name="Kazmierczak K.M."/>
            <person name="Andrzejewski T.M."/>
            <person name="Davidsen T.M."/>
            <person name="Wayne K.J."/>
            <person name="Tettelin H."/>
            <person name="Glass J.I."/>
            <person name="Rusch D."/>
            <person name="Podicherti R."/>
            <person name="Tsui H.-C.T."/>
            <person name="Winkler M.E."/>
        </authorList>
    </citation>
    <scope>NUCLEOTIDE SEQUENCE</scope>
</reference>
<evidence type="ECO:0000256" key="1">
    <source>
        <dbReference type="ARBA" id="ARBA00022630"/>
    </source>
</evidence>
<dbReference type="PANTHER" id="PTHR42659:SF2">
    <property type="entry name" value="XANTHINE DEHYDROGENASE SUBUNIT C-RELATED"/>
    <property type="match status" value="1"/>
</dbReference>
<dbReference type="InterPro" id="IPR002346">
    <property type="entry name" value="Mopterin_DH_FAD-bd"/>
</dbReference>
<organism evidence="5">
    <name type="scientific">marine metagenome</name>
    <dbReference type="NCBI Taxonomy" id="408172"/>
    <lineage>
        <taxon>unclassified sequences</taxon>
        <taxon>metagenomes</taxon>
        <taxon>ecological metagenomes</taxon>
    </lineage>
</organism>
<evidence type="ECO:0000256" key="3">
    <source>
        <dbReference type="ARBA" id="ARBA00023002"/>
    </source>
</evidence>
<dbReference type="Gene3D" id="3.30.465.10">
    <property type="match status" value="1"/>
</dbReference>
<dbReference type="Gene3D" id="3.30.43.10">
    <property type="entry name" value="Uridine Diphospho-n-acetylenolpyruvylglucosamine Reductase, domain 2"/>
    <property type="match status" value="1"/>
</dbReference>
<dbReference type="InterPro" id="IPR051312">
    <property type="entry name" value="Diverse_Substr_Oxidored"/>
</dbReference>
<protein>
    <recommendedName>
        <fullName evidence="4">FAD-binding PCMH-type domain-containing protein</fullName>
    </recommendedName>
</protein>
<dbReference type="SUPFAM" id="SSF56176">
    <property type="entry name" value="FAD-binding/transporter-associated domain-like"/>
    <property type="match status" value="1"/>
</dbReference>
<dbReference type="GO" id="GO:0071949">
    <property type="term" value="F:FAD binding"/>
    <property type="evidence" value="ECO:0007669"/>
    <property type="project" value="InterPro"/>
</dbReference>
<keyword evidence="2" id="KW-0274">FAD</keyword>
<dbReference type="Gene3D" id="3.30.390.50">
    <property type="entry name" value="CO dehydrogenase flavoprotein, C-terminal domain"/>
    <property type="match status" value="1"/>
</dbReference>
<name>A0A381UGY3_9ZZZZ</name>
<dbReference type="InterPro" id="IPR036683">
    <property type="entry name" value="CO_DH_flav_C_dom_sf"/>
</dbReference>
<dbReference type="InterPro" id="IPR016166">
    <property type="entry name" value="FAD-bd_PCMH"/>
</dbReference>
<dbReference type="GO" id="GO:0016491">
    <property type="term" value="F:oxidoreductase activity"/>
    <property type="evidence" value="ECO:0007669"/>
    <property type="project" value="UniProtKB-KW"/>
</dbReference>
<dbReference type="InterPro" id="IPR016169">
    <property type="entry name" value="FAD-bd_PCMH_sub2"/>
</dbReference>
<gene>
    <name evidence="5" type="ORF">METZ01_LOCUS80286</name>
</gene>
<dbReference type="Pfam" id="PF00941">
    <property type="entry name" value="FAD_binding_5"/>
    <property type="match status" value="1"/>
</dbReference>
<dbReference type="AlphaFoldDB" id="A0A381UGY3"/>
<dbReference type="InterPro" id="IPR036318">
    <property type="entry name" value="FAD-bd_PCMH-like_sf"/>
</dbReference>
<dbReference type="InterPro" id="IPR016167">
    <property type="entry name" value="FAD-bd_PCMH_sub1"/>
</dbReference>
<evidence type="ECO:0000313" key="5">
    <source>
        <dbReference type="EMBL" id="SVA27432.1"/>
    </source>
</evidence>
<proteinExistence type="predicted"/>
<dbReference type="PANTHER" id="PTHR42659">
    <property type="entry name" value="XANTHINE DEHYDROGENASE SUBUNIT C-RELATED"/>
    <property type="match status" value="1"/>
</dbReference>
<dbReference type="SMART" id="SM01092">
    <property type="entry name" value="CO_deh_flav_C"/>
    <property type="match status" value="1"/>
</dbReference>
<keyword evidence="1" id="KW-0285">Flavoprotein</keyword>